<organism evidence="9 10">
    <name type="scientific">Carpediemonas membranifera</name>
    <dbReference type="NCBI Taxonomy" id="201153"/>
    <lineage>
        <taxon>Eukaryota</taxon>
        <taxon>Metamonada</taxon>
        <taxon>Carpediemonas-like organisms</taxon>
        <taxon>Carpediemonas</taxon>
    </lineage>
</organism>
<dbReference type="PROSITE" id="PS50259">
    <property type="entry name" value="G_PROTEIN_RECEP_F3_4"/>
    <property type="match status" value="1"/>
</dbReference>
<dbReference type="Proteomes" id="UP000717585">
    <property type="component" value="Unassembled WGS sequence"/>
</dbReference>
<dbReference type="EMBL" id="JAHDYR010000031">
    <property type="protein sequence ID" value="KAG9392850.1"/>
    <property type="molecule type" value="Genomic_DNA"/>
</dbReference>
<evidence type="ECO:0000256" key="2">
    <source>
        <dbReference type="ARBA" id="ARBA00022692"/>
    </source>
</evidence>
<evidence type="ECO:0000259" key="8">
    <source>
        <dbReference type="PROSITE" id="PS50259"/>
    </source>
</evidence>
<accession>A0A8J6AVV1</accession>
<evidence type="ECO:0000256" key="1">
    <source>
        <dbReference type="ARBA" id="ARBA00004141"/>
    </source>
</evidence>
<feature type="signal peptide" evidence="7">
    <location>
        <begin position="1"/>
        <end position="21"/>
    </location>
</feature>
<comment type="caution">
    <text evidence="9">The sequence shown here is derived from an EMBL/GenBank/DDBJ whole genome shotgun (WGS) entry which is preliminary data.</text>
</comment>
<feature type="transmembrane region" description="Helical" evidence="6">
    <location>
        <begin position="311"/>
        <end position="329"/>
    </location>
</feature>
<comment type="subcellular location">
    <subcellularLocation>
        <location evidence="1">Membrane</location>
        <topology evidence="1">Multi-pass membrane protein</topology>
    </subcellularLocation>
</comment>
<proteinExistence type="predicted"/>
<feature type="domain" description="G-protein coupled receptors family 3 profile" evidence="8">
    <location>
        <begin position="266"/>
        <end position="490"/>
    </location>
</feature>
<evidence type="ECO:0000313" key="10">
    <source>
        <dbReference type="Proteomes" id="UP000717585"/>
    </source>
</evidence>
<evidence type="ECO:0000256" key="3">
    <source>
        <dbReference type="ARBA" id="ARBA00022989"/>
    </source>
</evidence>
<dbReference type="AlphaFoldDB" id="A0A8J6AVV1"/>
<sequence length="539" mass="59181">MRPAIGLFLLSILLLLNFTRAEWIWNTIDDEFAIESARTALSRIKLMLHEQFGDGYSVSSTDSQVWVTYPDDSSVVYKDCDLGIVCATPVNTTIPEFTLGSRTIVPNYHADLNPTWYETAKVLALRECTTVLDFIVHMDTVWSGVTTLFQRVGDDFVRIASTVPVDYGGELLAVGSVMKYNTSTGAVNDRVKTLLDGKEWNGPISLFSKTYYSSYQPIFVDGQVVGALYFGSTAVIKGVCALWVVFGVLLLFACGLCVITQCVCCNAPPFASGGRSMTLYILAGCILCLISAFVGVSWPGLPAARCWAETWLFYLGESMALAALTAKTFRVWRIFQKAKQFKQSTINTLWLHVFIIGVLGLQALFMLAYTIIAFWPAPATLWVSPVRPIACDTFLDNIITFPAKAVVALLVLASGLLAIKTRTTKAPHLEAVKEAGDLAYVLSALVVSMVFLWCAGYFSHGNLLYSLARFIEPAMPAVIIAGGLFVPKTWRAAELFAQQRLGWRRPAPPPETVLSDPLGVESDSETCTANPMRGLREDI</sequence>
<dbReference type="InterPro" id="IPR050726">
    <property type="entry name" value="mGluR"/>
</dbReference>
<dbReference type="Pfam" id="PF00003">
    <property type="entry name" value="7tm_3"/>
    <property type="match status" value="1"/>
</dbReference>
<keyword evidence="2 6" id="KW-0812">Transmembrane</keyword>
<feature type="transmembrane region" description="Helical" evidence="6">
    <location>
        <begin position="241"/>
        <end position="267"/>
    </location>
</feature>
<gene>
    <name evidence="9" type="ORF">J8273_5783</name>
</gene>
<evidence type="ECO:0000256" key="7">
    <source>
        <dbReference type="SAM" id="SignalP"/>
    </source>
</evidence>
<evidence type="ECO:0000256" key="5">
    <source>
        <dbReference type="ARBA" id="ARBA00023180"/>
    </source>
</evidence>
<keyword evidence="7" id="KW-0732">Signal</keyword>
<feature type="transmembrane region" description="Helical" evidence="6">
    <location>
        <begin position="464"/>
        <end position="486"/>
    </location>
</feature>
<evidence type="ECO:0000256" key="4">
    <source>
        <dbReference type="ARBA" id="ARBA00023136"/>
    </source>
</evidence>
<name>A0A8J6AVV1_9EUKA</name>
<keyword evidence="3 6" id="KW-1133">Transmembrane helix</keyword>
<feature type="transmembrane region" description="Helical" evidence="6">
    <location>
        <begin position="349"/>
        <end position="377"/>
    </location>
</feature>
<protein>
    <submittedName>
        <fullName evidence="9">7 transmembrane sweet-taste receptor of 3 GCPR</fullName>
    </submittedName>
</protein>
<keyword evidence="4 6" id="KW-0472">Membrane</keyword>
<dbReference type="PANTHER" id="PTHR24060">
    <property type="entry name" value="METABOTROPIC GLUTAMATE RECEPTOR"/>
    <property type="match status" value="1"/>
</dbReference>
<dbReference type="InterPro" id="IPR017978">
    <property type="entry name" value="GPCR_3_C"/>
</dbReference>
<dbReference type="InterPro" id="IPR033462">
    <property type="entry name" value="Cache_3-Cache_2"/>
</dbReference>
<keyword evidence="9" id="KW-0675">Receptor</keyword>
<dbReference type="Pfam" id="PF17201">
    <property type="entry name" value="Cache_3-Cache_2"/>
    <property type="match status" value="1"/>
</dbReference>
<feature type="transmembrane region" description="Helical" evidence="6">
    <location>
        <begin position="397"/>
        <end position="418"/>
    </location>
</feature>
<keyword evidence="10" id="KW-1185">Reference proteome</keyword>
<keyword evidence="5" id="KW-0325">Glycoprotein</keyword>
<evidence type="ECO:0000256" key="6">
    <source>
        <dbReference type="SAM" id="Phobius"/>
    </source>
</evidence>
<dbReference type="GO" id="GO:0004930">
    <property type="term" value="F:G protein-coupled receptor activity"/>
    <property type="evidence" value="ECO:0007669"/>
    <property type="project" value="InterPro"/>
</dbReference>
<dbReference type="GO" id="GO:0016020">
    <property type="term" value="C:membrane"/>
    <property type="evidence" value="ECO:0007669"/>
    <property type="project" value="UniProtKB-SubCell"/>
</dbReference>
<feature type="chain" id="PRO_5035284855" evidence="7">
    <location>
        <begin position="22"/>
        <end position="539"/>
    </location>
</feature>
<evidence type="ECO:0000313" key="9">
    <source>
        <dbReference type="EMBL" id="KAG9392850.1"/>
    </source>
</evidence>
<feature type="transmembrane region" description="Helical" evidence="6">
    <location>
        <begin position="438"/>
        <end position="458"/>
    </location>
</feature>
<feature type="transmembrane region" description="Helical" evidence="6">
    <location>
        <begin position="279"/>
        <end position="299"/>
    </location>
</feature>
<reference evidence="9" key="1">
    <citation type="submission" date="2021-05" db="EMBL/GenBank/DDBJ databases">
        <title>A free-living protist that lacks canonical eukaryotic 1 DNA replication and segregation systems.</title>
        <authorList>
            <person name="Salas-Leiva D.E."/>
            <person name="Tromer E.C."/>
            <person name="Curtis B.A."/>
            <person name="Jerlstrom-Hultqvist J."/>
            <person name="Kolisko M."/>
            <person name="Yi Z."/>
            <person name="Salas-Leiva J.S."/>
            <person name="Gallot-Lavallee L."/>
            <person name="Kops G.J.P.L."/>
            <person name="Archibald J.M."/>
            <person name="Simpson A.G.B."/>
            <person name="Roger A.J."/>
        </authorList>
    </citation>
    <scope>NUCLEOTIDE SEQUENCE</scope>
    <source>
        <strain evidence="9">BICM</strain>
    </source>
</reference>